<dbReference type="OrthoDB" id="9806440at2"/>
<evidence type="ECO:0000256" key="2">
    <source>
        <dbReference type="ARBA" id="ARBA00006156"/>
    </source>
</evidence>
<keyword evidence="4 7" id="KW-0812">Transmembrane</keyword>
<keyword evidence="9" id="KW-1185">Reference proteome</keyword>
<dbReference type="PANTHER" id="PTHR34040:SF2">
    <property type="entry name" value="FLAGELLAR BIOSYNTHETIC PROTEIN FLIQ"/>
    <property type="match status" value="1"/>
</dbReference>
<accession>A0A411YXI4</accession>
<dbReference type="EMBL" id="QWEY01000015">
    <property type="protein sequence ID" value="RGP35449.1"/>
    <property type="molecule type" value="Genomic_DNA"/>
</dbReference>
<evidence type="ECO:0000256" key="6">
    <source>
        <dbReference type="ARBA" id="ARBA00023136"/>
    </source>
</evidence>
<keyword evidence="6 7" id="KW-0472">Membrane</keyword>
<dbReference type="PANTHER" id="PTHR34040">
    <property type="entry name" value="FLAGELLAR BIOSYNTHETIC PROTEIN FLIQ"/>
    <property type="match status" value="1"/>
</dbReference>
<evidence type="ECO:0000313" key="9">
    <source>
        <dbReference type="Proteomes" id="UP000284547"/>
    </source>
</evidence>
<gene>
    <name evidence="8" type="ORF">D1012_19620</name>
</gene>
<evidence type="ECO:0000256" key="4">
    <source>
        <dbReference type="ARBA" id="ARBA00022692"/>
    </source>
</evidence>
<evidence type="ECO:0000256" key="7">
    <source>
        <dbReference type="SAM" id="Phobius"/>
    </source>
</evidence>
<dbReference type="Pfam" id="PF01313">
    <property type="entry name" value="Bac_export_3"/>
    <property type="match status" value="1"/>
</dbReference>
<evidence type="ECO:0000256" key="3">
    <source>
        <dbReference type="ARBA" id="ARBA00022475"/>
    </source>
</evidence>
<reference evidence="8 9" key="1">
    <citation type="submission" date="2018-08" db="EMBL/GenBank/DDBJ databases">
        <title>Flavobacterium tibetense sp. nov., isolated from a wetland YonghuCo on Tibetan Plateau.</title>
        <authorList>
            <person name="Phurbu D."/>
            <person name="Lu H."/>
            <person name="Xing P."/>
        </authorList>
    </citation>
    <scope>NUCLEOTIDE SEQUENCE [LARGE SCALE GENOMIC DNA]</scope>
    <source>
        <strain evidence="8 9">DJC</strain>
    </source>
</reference>
<evidence type="ECO:0000313" key="8">
    <source>
        <dbReference type="EMBL" id="RGP35449.1"/>
    </source>
</evidence>
<keyword evidence="8" id="KW-0966">Cell projection</keyword>
<dbReference type="RefSeq" id="WP_118155820.1">
    <property type="nucleotide sequence ID" value="NZ_QWEY01000015.1"/>
</dbReference>
<dbReference type="GO" id="GO:0009306">
    <property type="term" value="P:protein secretion"/>
    <property type="evidence" value="ECO:0007669"/>
    <property type="project" value="InterPro"/>
</dbReference>
<sequence length="92" mass="9903">MNSPTTEGVIFDILRQGLWIAVTISAPLLIVALVAGVVVGLFQALTSIQEMTLTFVPKVGAMLIVFWVSMSFMTATLVTFFTDAIIPLIEGN</sequence>
<feature type="transmembrane region" description="Helical" evidence="7">
    <location>
        <begin position="63"/>
        <end position="89"/>
    </location>
</feature>
<dbReference type="PRINTS" id="PR00952">
    <property type="entry name" value="TYPE3IMQPROT"/>
</dbReference>
<evidence type="ECO:0000256" key="1">
    <source>
        <dbReference type="ARBA" id="ARBA00004651"/>
    </source>
</evidence>
<comment type="subcellular location">
    <subcellularLocation>
        <location evidence="1">Cell membrane</location>
        <topology evidence="1">Multi-pass membrane protein</topology>
    </subcellularLocation>
</comment>
<proteinExistence type="inferred from homology"/>
<dbReference type="Proteomes" id="UP000284547">
    <property type="component" value="Unassembled WGS sequence"/>
</dbReference>
<name>A0A411YXI4_9RHOB</name>
<organism evidence="8 9">
    <name type="scientific">Pseudotabrizicola alkalilacus</name>
    <dbReference type="NCBI Taxonomy" id="2305252"/>
    <lineage>
        <taxon>Bacteria</taxon>
        <taxon>Pseudomonadati</taxon>
        <taxon>Pseudomonadota</taxon>
        <taxon>Alphaproteobacteria</taxon>
        <taxon>Rhodobacterales</taxon>
        <taxon>Paracoccaceae</taxon>
        <taxon>Pseudotabrizicola</taxon>
    </lineage>
</organism>
<evidence type="ECO:0000256" key="5">
    <source>
        <dbReference type="ARBA" id="ARBA00022989"/>
    </source>
</evidence>
<feature type="transmembrane region" description="Helical" evidence="7">
    <location>
        <begin position="18"/>
        <end position="42"/>
    </location>
</feature>
<comment type="caution">
    <text evidence="8">The sequence shown here is derived from an EMBL/GenBank/DDBJ whole genome shotgun (WGS) entry which is preliminary data.</text>
</comment>
<keyword evidence="5 7" id="KW-1133">Transmembrane helix</keyword>
<protein>
    <submittedName>
        <fullName evidence="8">Flagellar biosynthetic protein FliQ</fullName>
    </submittedName>
</protein>
<comment type="similarity">
    <text evidence="2">Belongs to the FliQ/MopD/SpaQ family.</text>
</comment>
<dbReference type="InterPro" id="IPR002191">
    <property type="entry name" value="Bac_export_3"/>
</dbReference>
<keyword evidence="3" id="KW-1003">Cell membrane</keyword>
<keyword evidence="8" id="KW-0282">Flagellum</keyword>
<keyword evidence="8" id="KW-0969">Cilium</keyword>
<dbReference type="PIRSF" id="PIRSF004669">
    <property type="entry name" value="FliQ"/>
    <property type="match status" value="1"/>
</dbReference>
<dbReference type="GO" id="GO:0005886">
    <property type="term" value="C:plasma membrane"/>
    <property type="evidence" value="ECO:0007669"/>
    <property type="project" value="UniProtKB-SubCell"/>
</dbReference>
<dbReference type="AlphaFoldDB" id="A0A411YXI4"/>